<evidence type="ECO:0000313" key="3">
    <source>
        <dbReference type="Proteomes" id="UP000712600"/>
    </source>
</evidence>
<feature type="compositionally biased region" description="Basic and acidic residues" evidence="1">
    <location>
        <begin position="496"/>
        <end position="508"/>
    </location>
</feature>
<feature type="compositionally biased region" description="Basic and acidic residues" evidence="1">
    <location>
        <begin position="757"/>
        <end position="768"/>
    </location>
</feature>
<organism evidence="2 3">
    <name type="scientific">Brassica cretica</name>
    <name type="common">Mustard</name>
    <dbReference type="NCBI Taxonomy" id="69181"/>
    <lineage>
        <taxon>Eukaryota</taxon>
        <taxon>Viridiplantae</taxon>
        <taxon>Streptophyta</taxon>
        <taxon>Embryophyta</taxon>
        <taxon>Tracheophyta</taxon>
        <taxon>Spermatophyta</taxon>
        <taxon>Magnoliopsida</taxon>
        <taxon>eudicotyledons</taxon>
        <taxon>Gunneridae</taxon>
        <taxon>Pentapetalae</taxon>
        <taxon>rosids</taxon>
        <taxon>malvids</taxon>
        <taxon>Brassicales</taxon>
        <taxon>Brassicaceae</taxon>
        <taxon>Brassiceae</taxon>
        <taxon>Brassica</taxon>
    </lineage>
</organism>
<proteinExistence type="predicted"/>
<feature type="region of interest" description="Disordered" evidence="1">
    <location>
        <begin position="715"/>
        <end position="907"/>
    </location>
</feature>
<accession>A0A8S9N442</accession>
<feature type="compositionally biased region" description="Polar residues" evidence="1">
    <location>
        <begin position="188"/>
        <end position="197"/>
    </location>
</feature>
<dbReference type="AlphaFoldDB" id="A0A8S9N442"/>
<feature type="compositionally biased region" description="Polar residues" evidence="1">
    <location>
        <begin position="745"/>
        <end position="756"/>
    </location>
</feature>
<evidence type="ECO:0000313" key="2">
    <source>
        <dbReference type="EMBL" id="KAF3490023.1"/>
    </source>
</evidence>
<feature type="compositionally biased region" description="Basic and acidic residues" evidence="1">
    <location>
        <begin position="203"/>
        <end position="226"/>
    </location>
</feature>
<feature type="compositionally biased region" description="Basic and acidic residues" evidence="1">
    <location>
        <begin position="164"/>
        <end position="182"/>
    </location>
</feature>
<protein>
    <recommendedName>
        <fullName evidence="4">Zinc knuckle CX2CX4HX4C domain-containing protein</fullName>
    </recommendedName>
</protein>
<feature type="region of interest" description="Disordered" evidence="1">
    <location>
        <begin position="143"/>
        <end position="313"/>
    </location>
</feature>
<feature type="compositionally biased region" description="Basic and acidic residues" evidence="1">
    <location>
        <begin position="885"/>
        <end position="907"/>
    </location>
</feature>
<feature type="compositionally biased region" description="Polar residues" evidence="1">
    <location>
        <begin position="777"/>
        <end position="800"/>
    </location>
</feature>
<feature type="compositionally biased region" description="Basic residues" evidence="1">
    <location>
        <begin position="572"/>
        <end position="587"/>
    </location>
</feature>
<evidence type="ECO:0008006" key="4">
    <source>
        <dbReference type="Google" id="ProtNLM"/>
    </source>
</evidence>
<feature type="compositionally biased region" description="Polar residues" evidence="1">
    <location>
        <begin position="413"/>
        <end position="424"/>
    </location>
</feature>
<comment type="caution">
    <text evidence="2">The sequence shown here is derived from an EMBL/GenBank/DDBJ whole genome shotgun (WGS) entry which is preliminary data.</text>
</comment>
<feature type="region of interest" description="Disordered" evidence="1">
    <location>
        <begin position="609"/>
        <end position="642"/>
    </location>
</feature>
<feature type="region of interest" description="Disordered" evidence="1">
    <location>
        <begin position="383"/>
        <end position="587"/>
    </location>
</feature>
<reference evidence="2" key="1">
    <citation type="submission" date="2019-12" db="EMBL/GenBank/DDBJ databases">
        <title>Genome sequencing and annotation of Brassica cretica.</title>
        <authorList>
            <person name="Studholme D.J."/>
            <person name="Sarris P."/>
        </authorList>
    </citation>
    <scope>NUCLEOTIDE SEQUENCE</scope>
    <source>
        <strain evidence="2">PFS-109/04</strain>
        <tissue evidence="2">Leaf</tissue>
    </source>
</reference>
<feature type="compositionally biased region" description="Basic and acidic residues" evidence="1">
    <location>
        <begin position="553"/>
        <end position="571"/>
    </location>
</feature>
<evidence type="ECO:0000256" key="1">
    <source>
        <dbReference type="SAM" id="MobiDB-lite"/>
    </source>
</evidence>
<sequence>MSLPQPWCQCYGLPTDECTMRHYLERIKILVISTRQKEVLKNNPPGSPPTWVGFTPLVELPAVAVSKLIRLIVLPSDLTSNPARVRVHVNGRLPIIKKTVIEYDNGGEVIATLHYEKLEKHCSQCGKLDHELRDCLEAKALKKSSMANQETKHRTLDIGFQENPQKDSEARVSEHRSRDDVFRPPQRRTASGYSSHSLAYEGSQRREDHQGKTLRERGSHGQEWHPVRSLTPHNPAQSREVDYHRGRKVARRASYQFRGDSHSYRSSKNKSRHSYQSCEEGRRVPSARRSPPPQEASANSHHKTQPYERGIPLPMSSTNLPIVAVENAVGVIRETLFQYTACADTSESAARRERVRLAEAQGTIEGNAIHLAKINEERMLAEEVNGGDKGSGSKTPVLSRLGPLAQENELLDNRNSTGTSGPKTRSQDRAHVRERLGPYLPEMTISPTRHSDPLTQQRQRTPGSNSSERIPIASRLGPVSTEPRVEEVEGSPDPGSQRDRIPAKDRIGKALASPKSVAAGKKRKPGRPPGPRKVVSSPVPNLPSGSRKRKLHVEKPPTGRKKQNSEGERPRKTVKQSKQKGKNIRKGVHTAGGLALLWKQELNLNVLDSNAHGRRVPSARRSPPPQEASANSHHKTQPYERGIPLPMSSTNLPIVAVENAVGVIRETLSQYTACADPSESAARRERVRLAEAQGTIEGNAIHLAKINEERMLAEEVNGGDKGSGSKTPVLSRLGPLAQENELLDNRNSTGTSGPKTRSQDRAHARERLGPYLPEMTISPTRHSDPLTQQRQRTPGSNSSERIPIASRLGPVSTEPRVEEVEGSPDPGSQRDRIPAKDRIGKALASPKSVAAGKKRKPGRPPGPRKVVSSPVPNLPSDSRKRKLHVEKPPTGRKKQNSEGERPRKTVK</sequence>
<name>A0A8S9N442_BRACR</name>
<dbReference type="EMBL" id="QGKX02002183">
    <property type="protein sequence ID" value="KAF3490023.1"/>
    <property type="molecule type" value="Genomic_DNA"/>
</dbReference>
<gene>
    <name evidence="2" type="ORF">F2Q69_00056408</name>
</gene>
<feature type="compositionally biased region" description="Polar residues" evidence="1">
    <location>
        <begin position="445"/>
        <end position="468"/>
    </location>
</feature>
<dbReference type="Proteomes" id="UP000712600">
    <property type="component" value="Unassembled WGS sequence"/>
</dbReference>
<feature type="compositionally biased region" description="Basic and acidic residues" evidence="1">
    <location>
        <begin position="425"/>
        <end position="436"/>
    </location>
</feature>
<feature type="compositionally biased region" description="Basic and acidic residues" evidence="1">
    <location>
        <begin position="828"/>
        <end position="840"/>
    </location>
</feature>